<evidence type="ECO:0000313" key="2">
    <source>
        <dbReference type="EMBL" id="MFB9738729.1"/>
    </source>
</evidence>
<feature type="domain" description="YbaK/aminoacyl-tRNA synthetase-associated" evidence="1">
    <location>
        <begin position="50"/>
        <end position="171"/>
    </location>
</feature>
<dbReference type="EMBL" id="JBHMAR010000057">
    <property type="protein sequence ID" value="MFB9738729.1"/>
    <property type="molecule type" value="Genomic_DNA"/>
</dbReference>
<evidence type="ECO:0000313" key="3">
    <source>
        <dbReference type="Proteomes" id="UP001589703"/>
    </source>
</evidence>
<evidence type="ECO:0000259" key="1">
    <source>
        <dbReference type="Pfam" id="PF04073"/>
    </source>
</evidence>
<name>A0ABV5VLM9_9ACTN</name>
<dbReference type="SUPFAM" id="SSF55826">
    <property type="entry name" value="YbaK/ProRS associated domain"/>
    <property type="match status" value="1"/>
</dbReference>
<accession>A0ABV5VLM9</accession>
<gene>
    <name evidence="2" type="ORF">ACFFRO_27000</name>
</gene>
<proteinExistence type="predicted"/>
<protein>
    <submittedName>
        <fullName evidence="2">YbaK/EbsC family protein</fullName>
    </submittedName>
</protein>
<dbReference type="InterPro" id="IPR036754">
    <property type="entry name" value="YbaK/aa-tRNA-synt-asso_dom_sf"/>
</dbReference>
<keyword evidence="3" id="KW-1185">Reference proteome</keyword>
<sequence>MDVPIGNFDRATPALECLDELVAPVADAVRRWNGSVPADRILYVTIDPDLADTAAFVAHYGEDLLEKSANCVVVAGRRGGDTRLAACLTLATTRVDVNGLVRRHLDVRKASFAPMDIATGETGMEYGSITPVGLPAHWPLLVDAAVLDQPWVVVGSGRRHGKLIVPGKAFAELPGATVLEGLGRP</sequence>
<reference evidence="2 3" key="1">
    <citation type="submission" date="2024-09" db="EMBL/GenBank/DDBJ databases">
        <authorList>
            <person name="Sun Q."/>
            <person name="Mori K."/>
        </authorList>
    </citation>
    <scope>NUCLEOTIDE SEQUENCE [LARGE SCALE GENOMIC DNA]</scope>
    <source>
        <strain evidence="2 3">JCM 10918</strain>
    </source>
</reference>
<dbReference type="Proteomes" id="UP001589703">
    <property type="component" value="Unassembled WGS sequence"/>
</dbReference>
<dbReference type="CDD" id="cd04939">
    <property type="entry name" value="PA2301"/>
    <property type="match status" value="1"/>
</dbReference>
<organism evidence="2 3">
    <name type="scientific">Streptomyces thermocoprophilus</name>
    <dbReference type="NCBI Taxonomy" id="78356"/>
    <lineage>
        <taxon>Bacteria</taxon>
        <taxon>Bacillati</taxon>
        <taxon>Actinomycetota</taxon>
        <taxon>Actinomycetes</taxon>
        <taxon>Kitasatosporales</taxon>
        <taxon>Streptomycetaceae</taxon>
        <taxon>Streptomyces</taxon>
    </lineage>
</organism>
<dbReference type="RefSeq" id="WP_247462734.1">
    <property type="nucleotide sequence ID" value="NZ_JBHMAR010000057.1"/>
</dbReference>
<dbReference type="Gene3D" id="3.90.960.10">
    <property type="entry name" value="YbaK/aminoacyl-tRNA synthetase-associated domain"/>
    <property type="match status" value="1"/>
</dbReference>
<dbReference type="InterPro" id="IPR007214">
    <property type="entry name" value="YbaK/aa-tRNA-synth-assoc-dom"/>
</dbReference>
<dbReference type="Pfam" id="PF04073">
    <property type="entry name" value="tRNA_edit"/>
    <property type="match status" value="1"/>
</dbReference>
<comment type="caution">
    <text evidence="2">The sequence shown here is derived from an EMBL/GenBank/DDBJ whole genome shotgun (WGS) entry which is preliminary data.</text>
</comment>